<name>A0ABN7W9I3_GIGMA</name>
<feature type="compositionally biased region" description="Polar residues" evidence="1">
    <location>
        <begin position="8"/>
        <end position="24"/>
    </location>
</feature>
<proteinExistence type="predicted"/>
<comment type="caution">
    <text evidence="3">The sequence shown here is derived from an EMBL/GenBank/DDBJ whole genome shotgun (WGS) entry which is preliminary data.</text>
</comment>
<dbReference type="SUPFAM" id="SSF53098">
    <property type="entry name" value="Ribonuclease H-like"/>
    <property type="match status" value="1"/>
</dbReference>
<organism evidence="3 4">
    <name type="scientific">Gigaspora margarita</name>
    <dbReference type="NCBI Taxonomy" id="4874"/>
    <lineage>
        <taxon>Eukaryota</taxon>
        <taxon>Fungi</taxon>
        <taxon>Fungi incertae sedis</taxon>
        <taxon>Mucoromycota</taxon>
        <taxon>Glomeromycotina</taxon>
        <taxon>Glomeromycetes</taxon>
        <taxon>Diversisporales</taxon>
        <taxon>Gigasporaceae</taxon>
        <taxon>Gigaspora</taxon>
    </lineage>
</organism>
<feature type="non-terminal residue" evidence="3">
    <location>
        <position position="385"/>
    </location>
</feature>
<sequence>MAKRKQNNKALPSDTDSVNSSNSKSGWPLTGVWKHFDRATLYAHFANSCKKVSQEWQRHFNYILVNNLEDIPTDEPLSNATSSQQSELTNWYDSVRIEPSKQLIINEAITLAFIMCGISFHVINNTFFINTLKLLNPGYEVPSHEVLSGCLLDIEVAKLGNYSEQSYIAEFLASKIEIIINRIGSNKISALYTFAERMIHYANKIVKFFLKKFHRAAAVLNQKILQYHVSACLEDIQENYSEIISSAILTILRSRGFFTDMQYLSEVLFPIKNAILLVEANCSTLADCYINLMKIVAAIQSLPANEYKGFHNYCIKKFNRRFEDFNDPTYQLACFLHPAYKDIGLKFGKQSKNCEALITQLRIYKEQQKIVNGNPNPYIASYTID</sequence>
<dbReference type="InterPro" id="IPR012337">
    <property type="entry name" value="RNaseH-like_sf"/>
</dbReference>
<evidence type="ECO:0000313" key="4">
    <source>
        <dbReference type="Proteomes" id="UP000789901"/>
    </source>
</evidence>
<protein>
    <submittedName>
        <fullName evidence="3">35054_t:CDS:1</fullName>
    </submittedName>
</protein>
<feature type="transmembrane region" description="Helical" evidence="2">
    <location>
        <begin position="103"/>
        <end position="123"/>
    </location>
</feature>
<keyword evidence="2" id="KW-1133">Transmembrane helix</keyword>
<evidence type="ECO:0000256" key="2">
    <source>
        <dbReference type="SAM" id="Phobius"/>
    </source>
</evidence>
<dbReference type="Proteomes" id="UP000789901">
    <property type="component" value="Unassembled WGS sequence"/>
</dbReference>
<evidence type="ECO:0000256" key="1">
    <source>
        <dbReference type="SAM" id="MobiDB-lite"/>
    </source>
</evidence>
<keyword evidence="4" id="KW-1185">Reference proteome</keyword>
<reference evidence="3 4" key="1">
    <citation type="submission" date="2021-06" db="EMBL/GenBank/DDBJ databases">
        <authorList>
            <person name="Kallberg Y."/>
            <person name="Tangrot J."/>
            <person name="Rosling A."/>
        </authorList>
    </citation>
    <scope>NUCLEOTIDE SEQUENCE [LARGE SCALE GENOMIC DNA]</scope>
    <source>
        <strain evidence="3 4">120-4 pot B 10/14</strain>
    </source>
</reference>
<keyword evidence="2" id="KW-0472">Membrane</keyword>
<dbReference type="EMBL" id="CAJVQB010035122">
    <property type="protein sequence ID" value="CAG8822111.1"/>
    <property type="molecule type" value="Genomic_DNA"/>
</dbReference>
<accession>A0ABN7W9I3</accession>
<gene>
    <name evidence="3" type="ORF">GMARGA_LOCUS28007</name>
</gene>
<keyword evidence="2" id="KW-0812">Transmembrane</keyword>
<evidence type="ECO:0000313" key="3">
    <source>
        <dbReference type="EMBL" id="CAG8822111.1"/>
    </source>
</evidence>
<feature type="region of interest" description="Disordered" evidence="1">
    <location>
        <begin position="1"/>
        <end position="24"/>
    </location>
</feature>